<feature type="signal peptide" evidence="1">
    <location>
        <begin position="1"/>
        <end position="23"/>
    </location>
</feature>
<protein>
    <submittedName>
        <fullName evidence="2">Uncharacterized protein</fullName>
    </submittedName>
</protein>
<dbReference type="EMBL" id="FPBD01000002">
    <property type="protein sequence ID" value="SFT69057.1"/>
    <property type="molecule type" value="Genomic_DNA"/>
</dbReference>
<dbReference type="AlphaFoldDB" id="A0A1I7A2E8"/>
<dbReference type="Proteomes" id="UP000183371">
    <property type="component" value="Unassembled WGS sequence"/>
</dbReference>
<evidence type="ECO:0000313" key="2">
    <source>
        <dbReference type="EMBL" id="SFT69057.1"/>
    </source>
</evidence>
<organism evidence="2 3">
    <name type="scientific">Pseudovibrio denitrificans</name>
    <dbReference type="NCBI Taxonomy" id="258256"/>
    <lineage>
        <taxon>Bacteria</taxon>
        <taxon>Pseudomonadati</taxon>
        <taxon>Pseudomonadota</taxon>
        <taxon>Alphaproteobacteria</taxon>
        <taxon>Hyphomicrobiales</taxon>
        <taxon>Stappiaceae</taxon>
        <taxon>Pseudovibrio</taxon>
    </lineage>
</organism>
<accession>A0A1I7A2E8</accession>
<proteinExistence type="predicted"/>
<keyword evidence="3" id="KW-1185">Reference proteome</keyword>
<sequence>MKIGKFMSVCLLTLGVALPSAQADIYWAAEPDKLVGNATLNSRSSFTGPTVRQVLSESYNTNIQRAYRNAEGTDGLYLRLRDENGVWHPGGTPSATHITVELWDRGWYQTTCHVYPFREKKDRRFFFTTC</sequence>
<gene>
    <name evidence="2" type="ORF">SAMN05444141_102819</name>
</gene>
<evidence type="ECO:0000256" key="1">
    <source>
        <dbReference type="SAM" id="SignalP"/>
    </source>
</evidence>
<dbReference type="RefSeq" id="WP_041768665.1">
    <property type="nucleotide sequence ID" value="NZ_FPBD01000002.1"/>
</dbReference>
<reference evidence="3" key="1">
    <citation type="submission" date="2016-10" db="EMBL/GenBank/DDBJ databases">
        <authorList>
            <person name="Varghese N."/>
            <person name="Submissions S."/>
        </authorList>
    </citation>
    <scope>NUCLEOTIDE SEQUENCE [LARGE SCALE GENOMIC DNA]</scope>
    <source>
        <strain evidence="3">DSM 17465</strain>
    </source>
</reference>
<name>A0A1I7A2E8_9HYPH</name>
<feature type="chain" id="PRO_5010384929" evidence="1">
    <location>
        <begin position="24"/>
        <end position="130"/>
    </location>
</feature>
<keyword evidence="1" id="KW-0732">Signal</keyword>
<evidence type="ECO:0000313" key="3">
    <source>
        <dbReference type="Proteomes" id="UP000183371"/>
    </source>
</evidence>